<comment type="similarity">
    <text evidence="1">Belongs to the N(4)/N(6)-methyltransferase family.</text>
</comment>
<dbReference type="PANTHER" id="PTHR42933:SF3">
    <property type="entry name" value="TYPE I RESTRICTION ENZYME MJAVIII METHYLASE SUBUNIT"/>
    <property type="match status" value="1"/>
</dbReference>
<geneLocation type="plasmid" evidence="10">
    <name>pAZJ221</name>
</geneLocation>
<sequence>MKKSDKSLSYDELKSEFISKLKTIDQSKRLYEVFQDFVFFSAASLRNSVGQIDSSFMDLDLENEYLKRMHGYEDLKSRQAFCELLGMLVMMHTVKQVPFDVLGQVYMELEIANQHLGQYYTPSAISDVMANMTLQGFQATVRDQGFITLSDPACGSGATLLSCVKLFVENNYRVENTLYIEATDIDRHAALMCYVQLSLWGVPCKIHVGNSLTMEMRESWCSFMYFMKGWKMKLNRFMLQQQSKSGESYVPNFILVES</sequence>
<evidence type="ECO:0000256" key="3">
    <source>
        <dbReference type="ARBA" id="ARBA00022603"/>
    </source>
</evidence>
<keyword evidence="9" id="KW-0614">Plasmid</keyword>
<comment type="catalytic activity">
    <reaction evidence="7">
        <text>a 2'-deoxyadenosine in DNA + S-adenosyl-L-methionine = an N(6)-methyl-2'-deoxyadenosine in DNA + S-adenosyl-L-homocysteine + H(+)</text>
        <dbReference type="Rhea" id="RHEA:15197"/>
        <dbReference type="Rhea" id="RHEA-COMP:12418"/>
        <dbReference type="Rhea" id="RHEA-COMP:12419"/>
        <dbReference type="ChEBI" id="CHEBI:15378"/>
        <dbReference type="ChEBI" id="CHEBI:57856"/>
        <dbReference type="ChEBI" id="CHEBI:59789"/>
        <dbReference type="ChEBI" id="CHEBI:90615"/>
        <dbReference type="ChEBI" id="CHEBI:90616"/>
        <dbReference type="EC" id="2.1.1.72"/>
    </reaction>
</comment>
<protein>
    <recommendedName>
        <fullName evidence="2">site-specific DNA-methyltransferase (adenine-specific)</fullName>
        <ecNumber evidence="2">2.1.1.72</ecNumber>
    </recommendedName>
</protein>
<dbReference type="Pfam" id="PF02384">
    <property type="entry name" value="N6_Mtase"/>
    <property type="match status" value="1"/>
</dbReference>
<evidence type="ECO:0000313" key="10">
    <source>
        <dbReference type="EMBL" id="AJF79851.1"/>
    </source>
</evidence>
<dbReference type="InterPro" id="IPR003356">
    <property type="entry name" value="DNA_methylase_A-5"/>
</dbReference>
<dbReference type="PRINTS" id="PR00507">
    <property type="entry name" value="N12N6MTFRASE"/>
</dbReference>
<dbReference type="AlphaFoldDB" id="M4UR33"/>
<evidence type="ECO:0000256" key="7">
    <source>
        <dbReference type="ARBA" id="ARBA00047942"/>
    </source>
</evidence>
<keyword evidence="5" id="KW-0949">S-adenosyl-L-methionine</keyword>
<name>M4UR33_ACIBA</name>
<feature type="domain" description="DNA methylase adenine-specific" evidence="8">
    <location>
        <begin position="112"/>
        <end position="218"/>
    </location>
</feature>
<proteinExistence type="inferred from homology"/>
<dbReference type="GO" id="GO:0009007">
    <property type="term" value="F:site-specific DNA-methyltransferase (adenine-specific) activity"/>
    <property type="evidence" value="ECO:0007669"/>
    <property type="project" value="UniProtKB-EC"/>
</dbReference>
<reference evidence="9" key="1">
    <citation type="journal article" date="2013" name="J. Antimicrob. Chemother.">
        <title>Complete sequence of the blaNDM-1-carrying plasmid pNDM-AB from Acinetobacter baumannii of food animal origin.</title>
        <authorList>
            <person name="Zhang W.J."/>
            <person name="Lu Z."/>
            <person name="Schwarz S."/>
            <person name="Zhang R.M."/>
            <person name="Wang X.M."/>
            <person name="Si W."/>
            <person name="Yu S."/>
            <person name="Chen L."/>
            <person name="Liu S."/>
        </authorList>
    </citation>
    <scope>NUCLEOTIDE SEQUENCE</scope>
    <source>
        <strain evidence="9">GF216</strain>
        <plasmid evidence="9">pNDM-AB</plasmid>
    </source>
</reference>
<dbReference type="GO" id="GO:0003677">
    <property type="term" value="F:DNA binding"/>
    <property type="evidence" value="ECO:0007669"/>
    <property type="project" value="InterPro"/>
</dbReference>
<dbReference type="EMBL" id="KM922672">
    <property type="protein sequence ID" value="AJF79851.1"/>
    <property type="molecule type" value="Genomic_DNA"/>
</dbReference>
<dbReference type="RefSeq" id="WP_000747908.1">
    <property type="nucleotide sequence ID" value="NC_020818.1"/>
</dbReference>
<reference evidence="10" key="4">
    <citation type="journal article" date="2015" name="Antimicrob. Agents Chemother.">
        <title>Dissemination of blaOXA-23 in Acinetobacter spp. in China: Main Roles of Conjugative Plasmid pAZJ221 and Transposon Tn2009.</title>
        <authorList>
            <person name="Liu L.L."/>
            <person name="Ji S.J."/>
            <person name="Ruan Z."/>
            <person name="Fu Y."/>
            <person name="Fu Y.Q."/>
            <person name="Wang Y.F."/>
            <person name="Yu Y.S."/>
        </authorList>
    </citation>
    <scope>NUCLEOTIDE SEQUENCE</scope>
    <source>
        <strain evidence="10">A221</strain>
        <plasmid evidence="10">pAZJ221</plasmid>
    </source>
</reference>
<keyword evidence="3 9" id="KW-0489">Methyltransferase</keyword>
<evidence type="ECO:0000256" key="2">
    <source>
        <dbReference type="ARBA" id="ARBA00011900"/>
    </source>
</evidence>
<organism evidence="9">
    <name type="scientific">Acinetobacter baumannii</name>
    <dbReference type="NCBI Taxonomy" id="470"/>
    <lineage>
        <taxon>Bacteria</taxon>
        <taxon>Pseudomonadati</taxon>
        <taxon>Pseudomonadota</taxon>
        <taxon>Gammaproteobacteria</taxon>
        <taxon>Moraxellales</taxon>
        <taxon>Moraxellaceae</taxon>
        <taxon>Acinetobacter</taxon>
        <taxon>Acinetobacter calcoaceticus/baumannii complex</taxon>
    </lineage>
</organism>
<evidence type="ECO:0000259" key="8">
    <source>
        <dbReference type="Pfam" id="PF02384"/>
    </source>
</evidence>
<dbReference type="PANTHER" id="PTHR42933">
    <property type="entry name" value="SLR6095 PROTEIN"/>
    <property type="match status" value="1"/>
</dbReference>
<gene>
    <name evidence="10" type="ORF">NG19_0015</name>
    <name evidence="9" type="ORF">pNDM-AB_043</name>
</gene>
<keyword evidence="6" id="KW-0680">Restriction system</keyword>
<dbReference type="GO" id="GO:0009307">
    <property type="term" value="P:DNA restriction-modification system"/>
    <property type="evidence" value="ECO:0007669"/>
    <property type="project" value="UniProtKB-KW"/>
</dbReference>
<dbReference type="PATRIC" id="fig|470.1342.peg.3900"/>
<evidence type="ECO:0000256" key="5">
    <source>
        <dbReference type="ARBA" id="ARBA00022691"/>
    </source>
</evidence>
<dbReference type="EC" id="2.1.1.72" evidence="2"/>
<dbReference type="SUPFAM" id="SSF53335">
    <property type="entry name" value="S-adenosyl-L-methionine-dependent methyltransferases"/>
    <property type="match status" value="1"/>
</dbReference>
<dbReference type="EMBL" id="KC503911">
    <property type="protein sequence ID" value="AGH89022.1"/>
    <property type="molecule type" value="Genomic_DNA"/>
</dbReference>
<accession>M4UR33</accession>
<evidence type="ECO:0000256" key="4">
    <source>
        <dbReference type="ARBA" id="ARBA00022679"/>
    </source>
</evidence>
<evidence type="ECO:0000256" key="1">
    <source>
        <dbReference type="ARBA" id="ARBA00006594"/>
    </source>
</evidence>
<dbReference type="GO" id="GO:0032259">
    <property type="term" value="P:methylation"/>
    <property type="evidence" value="ECO:0007669"/>
    <property type="project" value="UniProtKB-KW"/>
</dbReference>
<dbReference type="InterPro" id="IPR051537">
    <property type="entry name" value="DNA_Adenine_Mtase"/>
</dbReference>
<reference evidence="9" key="2">
    <citation type="submission" date="2013-01" db="EMBL/GenBank/DDBJ databases">
        <authorList>
            <person name="Zhang W.-J."/>
            <person name="Lu Z."/>
            <person name="Shwarz S."/>
            <person name="Liu S."/>
        </authorList>
    </citation>
    <scope>NUCLEOTIDE SEQUENCE</scope>
    <source>
        <strain evidence="9">GF216</strain>
        <plasmid evidence="9">pNDM-AB</plasmid>
    </source>
</reference>
<dbReference type="InterPro" id="IPR029063">
    <property type="entry name" value="SAM-dependent_MTases_sf"/>
</dbReference>
<reference evidence="10" key="3">
    <citation type="submission" date="2014-10" db="EMBL/GenBank/DDBJ databases">
        <authorList>
            <person name="Liu L."/>
            <person name="Ji S."/>
            <person name="Ruan Z."/>
            <person name="Fu Y."/>
            <person name="Fu Y."/>
            <person name="Wang Y."/>
            <person name="Yu Y."/>
        </authorList>
    </citation>
    <scope>NUCLEOTIDE SEQUENCE</scope>
    <source>
        <strain evidence="10">A221</strain>
        <plasmid evidence="10">pAZJ221</plasmid>
    </source>
</reference>
<dbReference type="GO" id="GO:0008170">
    <property type="term" value="F:N-methyltransferase activity"/>
    <property type="evidence" value="ECO:0007669"/>
    <property type="project" value="InterPro"/>
</dbReference>
<geneLocation type="plasmid" evidence="9">
    <name>pNDM-AB</name>
</geneLocation>
<keyword evidence="4 9" id="KW-0808">Transferase</keyword>
<evidence type="ECO:0000256" key="6">
    <source>
        <dbReference type="ARBA" id="ARBA00022747"/>
    </source>
</evidence>
<evidence type="ECO:0000313" key="9">
    <source>
        <dbReference type="EMBL" id="AGH89022.1"/>
    </source>
</evidence>
<dbReference type="Gene3D" id="3.40.50.150">
    <property type="entry name" value="Vaccinia Virus protein VP39"/>
    <property type="match status" value="1"/>
</dbReference>